<feature type="domain" description="Activating transcription factor 7-interacting protein Fn3" evidence="2">
    <location>
        <begin position="248"/>
        <end position="349"/>
    </location>
</feature>
<dbReference type="InterPro" id="IPR056565">
    <property type="entry name" value="Fn3_ATF7IP"/>
</dbReference>
<name>A0A3Q3R592_MONAL</name>
<dbReference type="PANTHER" id="PTHR23210:SF26">
    <property type="entry name" value="ACTIVATING TRANSCRIPTION FACTOR 7-INTERACTING PROTEIN 1"/>
    <property type="match status" value="1"/>
</dbReference>
<dbReference type="GO" id="GO:0006355">
    <property type="term" value="P:regulation of DNA-templated transcription"/>
    <property type="evidence" value="ECO:0007669"/>
    <property type="project" value="TreeGrafter"/>
</dbReference>
<dbReference type="RefSeq" id="XP_020453558.1">
    <property type="nucleotide sequence ID" value="XM_020597902.1"/>
</dbReference>
<dbReference type="Ensembl" id="ENSMALT00000027404.1">
    <property type="protein sequence ID" value="ENSMALP00000026907.1"/>
    <property type="gene ID" value="ENSMALG00000018667.1"/>
</dbReference>
<reference evidence="3" key="2">
    <citation type="submission" date="2025-09" db="UniProtKB">
        <authorList>
            <consortium name="Ensembl"/>
        </authorList>
    </citation>
    <scope>IDENTIFICATION</scope>
</reference>
<reference evidence="3" key="1">
    <citation type="submission" date="2025-08" db="UniProtKB">
        <authorList>
            <consortium name="Ensembl"/>
        </authorList>
    </citation>
    <scope>IDENTIFICATION</scope>
</reference>
<dbReference type="GO" id="GO:0005634">
    <property type="term" value="C:nucleus"/>
    <property type="evidence" value="ECO:0007669"/>
    <property type="project" value="TreeGrafter"/>
</dbReference>
<evidence type="ECO:0000259" key="2">
    <source>
        <dbReference type="Pfam" id="PF16794"/>
    </source>
</evidence>
<sequence length="355" mass="39755">MKRLPSRPASSETSDKKIRFSQFELQTLIKQEVHCAVKKNEAKLLHLIETVGHLDHGADIESTIQKLEARISTVAKRAEAALAYMTETQKKGPLPPLVNVDVIRPHSDEDQETMSQKKISVDKRGELFQTMETTKKSLQKLRTDNEALRTAVADLCEVPSPPVLTPYGSPGSKTLLRIINKEPEDEQEKQKKQGLKEEKADSVTVEHLSSGRCSNIPKNMEMEDQVLYPPLPATTFPSILTMEAASYNIPQRPEVHLALIREPPGLSVLWRVEEEDPFAPPMDSYSIYMSTEKVKDSSVFPDWKILGEVKAIDLPMCVLVKRYKPGHKVCVTVVGKDKFGRYGPYSKVVAAAIPD</sequence>
<organism evidence="3 4">
    <name type="scientific">Monopterus albus</name>
    <name type="common">Swamp eel</name>
    <dbReference type="NCBI Taxonomy" id="43700"/>
    <lineage>
        <taxon>Eukaryota</taxon>
        <taxon>Metazoa</taxon>
        <taxon>Chordata</taxon>
        <taxon>Craniata</taxon>
        <taxon>Vertebrata</taxon>
        <taxon>Euteleostomi</taxon>
        <taxon>Actinopterygii</taxon>
        <taxon>Neopterygii</taxon>
        <taxon>Teleostei</taxon>
        <taxon>Neoteleostei</taxon>
        <taxon>Acanthomorphata</taxon>
        <taxon>Anabantaria</taxon>
        <taxon>Synbranchiformes</taxon>
        <taxon>Synbranchidae</taxon>
        <taxon>Monopterus</taxon>
    </lineage>
</organism>
<dbReference type="CTD" id="80063"/>
<dbReference type="AlphaFoldDB" id="A0A3Q3R592"/>
<proteinExistence type="predicted"/>
<evidence type="ECO:0000313" key="3">
    <source>
        <dbReference type="Ensembl" id="ENSMALP00000026907.1"/>
    </source>
</evidence>
<evidence type="ECO:0000256" key="1">
    <source>
        <dbReference type="SAM" id="MobiDB-lite"/>
    </source>
</evidence>
<dbReference type="GO" id="GO:0005667">
    <property type="term" value="C:transcription regulator complex"/>
    <property type="evidence" value="ECO:0007669"/>
    <property type="project" value="TreeGrafter"/>
</dbReference>
<dbReference type="PANTHER" id="PTHR23210">
    <property type="entry name" value="ACTIVATING TRANSCRIPTION FACTOR 7 INTERACTING PROTEIN"/>
    <property type="match status" value="1"/>
</dbReference>
<evidence type="ECO:0000313" key="4">
    <source>
        <dbReference type="Proteomes" id="UP000261600"/>
    </source>
</evidence>
<accession>A0A3Q3R592</accession>
<keyword evidence="4" id="KW-1185">Reference proteome</keyword>
<feature type="compositionally biased region" description="Basic and acidic residues" evidence="1">
    <location>
        <begin position="188"/>
        <end position="201"/>
    </location>
</feature>
<feature type="region of interest" description="Disordered" evidence="1">
    <location>
        <begin position="183"/>
        <end position="216"/>
    </location>
</feature>
<dbReference type="Proteomes" id="UP000261600">
    <property type="component" value="Unplaced"/>
</dbReference>
<dbReference type="InterPro" id="IPR026085">
    <property type="entry name" value="ATF7-int"/>
</dbReference>
<protein>
    <recommendedName>
        <fullName evidence="2">Activating transcription factor 7-interacting protein Fn3 domain-containing protein</fullName>
    </recommendedName>
</protein>
<dbReference type="Pfam" id="PF16794">
    <property type="entry name" value="fn3_4"/>
    <property type="match status" value="1"/>
</dbReference>
<dbReference type="STRING" id="43700.ENSMALP00000026907"/>
<dbReference type="GO" id="GO:0003712">
    <property type="term" value="F:transcription coregulator activity"/>
    <property type="evidence" value="ECO:0007669"/>
    <property type="project" value="TreeGrafter"/>
</dbReference>
<dbReference type="GeneID" id="109958923"/>